<dbReference type="EMBL" id="MTKT01000813">
    <property type="protein sequence ID" value="OWM87521.1"/>
    <property type="molecule type" value="Genomic_DNA"/>
</dbReference>
<dbReference type="AlphaFoldDB" id="A0A218XSL6"/>
<dbReference type="Proteomes" id="UP000197138">
    <property type="component" value="Unassembled WGS sequence"/>
</dbReference>
<gene>
    <name evidence="1" type="ORF">CDL15_Pgr022632</name>
</gene>
<evidence type="ECO:0000313" key="2">
    <source>
        <dbReference type="Proteomes" id="UP000197138"/>
    </source>
</evidence>
<name>A0A218XSL6_PUNGR</name>
<accession>A0A218XSL6</accession>
<reference evidence="2" key="1">
    <citation type="journal article" date="2017" name="Plant J.">
        <title>The pomegranate (Punica granatum L.) genome and the genomics of punicalagin biosynthesis.</title>
        <authorList>
            <person name="Qin G."/>
            <person name="Xu C."/>
            <person name="Ming R."/>
            <person name="Tang H."/>
            <person name="Guyot R."/>
            <person name="Kramer E.M."/>
            <person name="Hu Y."/>
            <person name="Yi X."/>
            <person name="Qi Y."/>
            <person name="Xu X."/>
            <person name="Gao Z."/>
            <person name="Pan H."/>
            <person name="Jian J."/>
            <person name="Tian Y."/>
            <person name="Yue Z."/>
            <person name="Xu Y."/>
        </authorList>
    </citation>
    <scope>NUCLEOTIDE SEQUENCE [LARGE SCALE GENOMIC DNA]</scope>
    <source>
        <strain evidence="2">cv. Dabenzi</strain>
    </source>
</reference>
<protein>
    <submittedName>
        <fullName evidence="1">Uncharacterized protein</fullName>
    </submittedName>
</protein>
<sequence length="69" mass="7778">MTKLNNGGCKSIEKLPNLSNLRLLEYFSADGCEKLREVEGLNQNGLEKLPYWPNRLESDLNQCLSANGH</sequence>
<proteinExistence type="predicted"/>
<comment type="caution">
    <text evidence="1">The sequence shown here is derived from an EMBL/GenBank/DDBJ whole genome shotgun (WGS) entry which is preliminary data.</text>
</comment>
<organism evidence="1 2">
    <name type="scientific">Punica granatum</name>
    <name type="common">Pomegranate</name>
    <dbReference type="NCBI Taxonomy" id="22663"/>
    <lineage>
        <taxon>Eukaryota</taxon>
        <taxon>Viridiplantae</taxon>
        <taxon>Streptophyta</taxon>
        <taxon>Embryophyta</taxon>
        <taxon>Tracheophyta</taxon>
        <taxon>Spermatophyta</taxon>
        <taxon>Magnoliopsida</taxon>
        <taxon>eudicotyledons</taxon>
        <taxon>Gunneridae</taxon>
        <taxon>Pentapetalae</taxon>
        <taxon>rosids</taxon>
        <taxon>malvids</taxon>
        <taxon>Myrtales</taxon>
        <taxon>Lythraceae</taxon>
        <taxon>Punica</taxon>
    </lineage>
</organism>
<evidence type="ECO:0000313" key="1">
    <source>
        <dbReference type="EMBL" id="OWM87521.1"/>
    </source>
</evidence>